<evidence type="ECO:0000313" key="4">
    <source>
        <dbReference type="Proteomes" id="UP000278746"/>
    </source>
</evidence>
<dbReference type="Gene3D" id="3.90.226.10">
    <property type="entry name" value="2-enoyl-CoA Hydratase, Chain A, domain 1"/>
    <property type="match status" value="1"/>
</dbReference>
<dbReference type="Pfam" id="PF00378">
    <property type="entry name" value="ECH_1"/>
    <property type="match status" value="1"/>
</dbReference>
<reference evidence="3 4" key="1">
    <citation type="submission" date="2018-10" db="EMBL/GenBank/DDBJ databases">
        <title>Bacillus Keqinensis sp. nov., a moderately halophilic bacterium isolated from a saline-alkaline lake.</title>
        <authorList>
            <person name="Wang H."/>
        </authorList>
    </citation>
    <scope>NUCLEOTIDE SEQUENCE [LARGE SCALE GENOMIC DNA]</scope>
    <source>
        <strain evidence="3 4">KQ-3</strain>
    </source>
</reference>
<comment type="caution">
    <text evidence="3">The sequence shown here is derived from an EMBL/GenBank/DDBJ whole genome shotgun (WGS) entry which is preliminary data.</text>
</comment>
<dbReference type="CDD" id="cd06558">
    <property type="entry name" value="crotonase-like"/>
    <property type="match status" value="1"/>
</dbReference>
<dbReference type="PANTHER" id="PTHR43802">
    <property type="entry name" value="ENOYL-COA HYDRATASE"/>
    <property type="match status" value="1"/>
</dbReference>
<protein>
    <submittedName>
        <fullName evidence="3">Enoyl-CoA hydratase/isomerase family protein</fullName>
    </submittedName>
</protein>
<dbReference type="AlphaFoldDB" id="A0A3M7TU49"/>
<dbReference type="PROSITE" id="PS00166">
    <property type="entry name" value="ENOYL_COA_HYDRATASE"/>
    <property type="match status" value="1"/>
</dbReference>
<comment type="similarity">
    <text evidence="1 2">Belongs to the enoyl-CoA hydratase/isomerase family.</text>
</comment>
<dbReference type="InterPro" id="IPR018376">
    <property type="entry name" value="Enoyl-CoA_hyd/isom_CS"/>
</dbReference>
<dbReference type="PANTHER" id="PTHR43802:SF1">
    <property type="entry name" value="IP11341P-RELATED"/>
    <property type="match status" value="1"/>
</dbReference>
<organism evidence="3 4">
    <name type="scientific">Alteribacter keqinensis</name>
    <dbReference type="NCBI Taxonomy" id="2483800"/>
    <lineage>
        <taxon>Bacteria</taxon>
        <taxon>Bacillati</taxon>
        <taxon>Bacillota</taxon>
        <taxon>Bacilli</taxon>
        <taxon>Bacillales</taxon>
        <taxon>Bacillaceae</taxon>
        <taxon>Alteribacter</taxon>
    </lineage>
</organism>
<evidence type="ECO:0000313" key="3">
    <source>
        <dbReference type="EMBL" id="RNA67873.1"/>
    </source>
</evidence>
<dbReference type="InterPro" id="IPR029045">
    <property type="entry name" value="ClpP/crotonase-like_dom_sf"/>
</dbReference>
<dbReference type="GO" id="GO:0016853">
    <property type="term" value="F:isomerase activity"/>
    <property type="evidence" value="ECO:0007669"/>
    <property type="project" value="UniProtKB-KW"/>
</dbReference>
<proteinExistence type="inferred from homology"/>
<gene>
    <name evidence="3" type="ORF">EBO34_14315</name>
</gene>
<dbReference type="Gene3D" id="1.10.12.10">
    <property type="entry name" value="Lyase 2-enoyl-coa Hydratase, Chain A, domain 2"/>
    <property type="match status" value="1"/>
</dbReference>
<accession>A0A3M7TU49</accession>
<dbReference type="InterPro" id="IPR001753">
    <property type="entry name" value="Enoyl-CoA_hydra/iso"/>
</dbReference>
<keyword evidence="3" id="KW-0413">Isomerase</keyword>
<dbReference type="RefSeq" id="WP_122899711.1">
    <property type="nucleotide sequence ID" value="NZ_RHIB01000002.1"/>
</dbReference>
<dbReference type="EMBL" id="RHIB01000002">
    <property type="protein sequence ID" value="RNA67873.1"/>
    <property type="molecule type" value="Genomic_DNA"/>
</dbReference>
<name>A0A3M7TU49_9BACI</name>
<keyword evidence="4" id="KW-1185">Reference proteome</keyword>
<dbReference type="InterPro" id="IPR014748">
    <property type="entry name" value="Enoyl-CoA_hydra_C"/>
</dbReference>
<evidence type="ECO:0000256" key="1">
    <source>
        <dbReference type="ARBA" id="ARBA00005254"/>
    </source>
</evidence>
<evidence type="ECO:0000256" key="2">
    <source>
        <dbReference type="RuleBase" id="RU003707"/>
    </source>
</evidence>
<dbReference type="SUPFAM" id="SSF52096">
    <property type="entry name" value="ClpP/crotonase"/>
    <property type="match status" value="1"/>
</dbReference>
<sequence length="249" mass="27410">MSYQTLAYEVGNGAGTITLNRPEVKNAINEKMHEELFDCLQEARSDENVRVIVLQGTNGSFSSGADLKSIPVEKLEHFDHGEYLERTYNKLVRLLDAINKPTVAYLNGTAVGAGLSIALACDFRVAEHDAKLALSFMKIGLVPDAGASYFLPRLIGLSKALELSLGESISAEEAYRIGLIHRIGNPDQLMETLKQAPPTAYSNMKNNMKCGLHLSLDDVLEEERKGQQQAGKSDEHRQALLHFLKGVKK</sequence>
<dbReference type="Proteomes" id="UP000278746">
    <property type="component" value="Unassembled WGS sequence"/>
</dbReference>
<dbReference type="OrthoDB" id="9775794at2"/>